<dbReference type="EMBL" id="JACHEW010000001">
    <property type="protein sequence ID" value="MBB6015053.1"/>
    <property type="molecule type" value="Genomic_DNA"/>
</dbReference>
<protein>
    <submittedName>
        <fullName evidence="1">Uncharacterized protein</fullName>
    </submittedName>
</protein>
<name>A0ABR6NME5_9DEIO</name>
<organism evidence="1 2">
    <name type="scientific">Deinococcus radiopugnans ATCC 19172</name>
    <dbReference type="NCBI Taxonomy" id="585398"/>
    <lineage>
        <taxon>Bacteria</taxon>
        <taxon>Thermotogati</taxon>
        <taxon>Deinococcota</taxon>
        <taxon>Deinococci</taxon>
        <taxon>Deinococcales</taxon>
        <taxon>Deinococcaceae</taxon>
        <taxon>Deinococcus</taxon>
    </lineage>
</organism>
<evidence type="ECO:0000313" key="1">
    <source>
        <dbReference type="EMBL" id="MBB6015053.1"/>
    </source>
</evidence>
<comment type="caution">
    <text evidence="1">The sequence shown here is derived from an EMBL/GenBank/DDBJ whole genome shotgun (WGS) entry which is preliminary data.</text>
</comment>
<accession>A0ABR6NME5</accession>
<dbReference type="Proteomes" id="UP000629870">
    <property type="component" value="Unassembled WGS sequence"/>
</dbReference>
<dbReference type="RefSeq" id="WP_170213925.1">
    <property type="nucleotide sequence ID" value="NZ_JACHEW010000001.1"/>
</dbReference>
<sequence>MGRMERFVEYTFAPWPDGELLEKVIPFRMPGITRVEQKFNADPALLVEIGDMAYSAGGSTGRHLGEDGEWHADPNGAPGRVRLIWDGFDSTIFALECYDEFYSRPYAHAYAWKKNSERRFLHEIISEPDTWIMEILEDNPDTGMFPTGGQPVAALDSFLERNPSTGKPTGRFFPPDAQLSDSGTHPIFFKASGASLTPEDEAEIEQRRAEMLADLLAKPRYRHLFIASDTHMLEILCAGLPRWEWVE</sequence>
<proteinExistence type="predicted"/>
<keyword evidence="2" id="KW-1185">Reference proteome</keyword>
<reference evidence="1 2" key="1">
    <citation type="submission" date="2020-08" db="EMBL/GenBank/DDBJ databases">
        <title>Genomic Encyclopedia of Type Strains, Phase IV (KMG-IV): sequencing the most valuable type-strain genomes for metagenomic binning, comparative biology and taxonomic classification.</title>
        <authorList>
            <person name="Goeker M."/>
        </authorList>
    </citation>
    <scope>NUCLEOTIDE SEQUENCE [LARGE SCALE GENOMIC DNA]</scope>
    <source>
        <strain evidence="1 2">DSM 12027</strain>
    </source>
</reference>
<gene>
    <name evidence="1" type="ORF">HNQ04_000277</name>
</gene>
<evidence type="ECO:0000313" key="2">
    <source>
        <dbReference type="Proteomes" id="UP000629870"/>
    </source>
</evidence>